<dbReference type="EMBL" id="AMGW01000003">
    <property type="protein sequence ID" value="EXJ61044.1"/>
    <property type="molecule type" value="Genomic_DNA"/>
</dbReference>
<organism evidence="1 2">
    <name type="scientific">Cladophialophora yegresii CBS 114405</name>
    <dbReference type="NCBI Taxonomy" id="1182544"/>
    <lineage>
        <taxon>Eukaryota</taxon>
        <taxon>Fungi</taxon>
        <taxon>Dikarya</taxon>
        <taxon>Ascomycota</taxon>
        <taxon>Pezizomycotina</taxon>
        <taxon>Eurotiomycetes</taxon>
        <taxon>Chaetothyriomycetidae</taxon>
        <taxon>Chaetothyriales</taxon>
        <taxon>Herpotrichiellaceae</taxon>
        <taxon>Cladophialophora</taxon>
    </lineage>
</organism>
<dbReference type="VEuPathDB" id="FungiDB:A1O7_05197"/>
<reference evidence="1 2" key="1">
    <citation type="submission" date="2013-03" db="EMBL/GenBank/DDBJ databases">
        <title>The Genome Sequence of Cladophialophora yegresii CBS 114405.</title>
        <authorList>
            <consortium name="The Broad Institute Genomics Platform"/>
            <person name="Cuomo C."/>
            <person name="de Hoog S."/>
            <person name="Gorbushina A."/>
            <person name="Walker B."/>
            <person name="Young S.K."/>
            <person name="Zeng Q."/>
            <person name="Gargeya S."/>
            <person name="Fitzgerald M."/>
            <person name="Haas B."/>
            <person name="Abouelleil A."/>
            <person name="Allen A.W."/>
            <person name="Alvarado L."/>
            <person name="Arachchi H.M."/>
            <person name="Berlin A.M."/>
            <person name="Chapman S.B."/>
            <person name="Gainer-Dewar J."/>
            <person name="Goldberg J."/>
            <person name="Griggs A."/>
            <person name="Gujja S."/>
            <person name="Hansen M."/>
            <person name="Howarth C."/>
            <person name="Imamovic A."/>
            <person name="Ireland A."/>
            <person name="Larimer J."/>
            <person name="McCowan C."/>
            <person name="Murphy C."/>
            <person name="Pearson M."/>
            <person name="Poon T.W."/>
            <person name="Priest M."/>
            <person name="Roberts A."/>
            <person name="Saif S."/>
            <person name="Shea T."/>
            <person name="Sisk P."/>
            <person name="Sykes S."/>
            <person name="Wortman J."/>
            <person name="Nusbaum C."/>
            <person name="Birren B."/>
        </authorList>
    </citation>
    <scope>NUCLEOTIDE SEQUENCE [LARGE SCALE GENOMIC DNA]</scope>
    <source>
        <strain evidence="1 2">CBS 114405</strain>
    </source>
</reference>
<evidence type="ECO:0000313" key="2">
    <source>
        <dbReference type="Proteomes" id="UP000019473"/>
    </source>
</evidence>
<gene>
    <name evidence="1" type="ORF">A1O7_05197</name>
</gene>
<sequence length="121" mass="13857">MRLSIGYLLMENMHGVSFEGKDWNHPDILCRVVTALNAVNSISGRTPGSVSGGESHGCLWPEDGSWTAFHNSDDLQWYLNERLVHFQSNVIIREADLRLCHMDVAPRKFLIDSQNRLWLFD</sequence>
<accession>W9WRR0</accession>
<dbReference type="RefSeq" id="XP_007757397.1">
    <property type="nucleotide sequence ID" value="XM_007759207.1"/>
</dbReference>
<dbReference type="AlphaFoldDB" id="W9WRR0"/>
<dbReference type="OrthoDB" id="3250044at2759"/>
<name>W9WRR0_9EURO</name>
<evidence type="ECO:0000313" key="1">
    <source>
        <dbReference type="EMBL" id="EXJ61044.1"/>
    </source>
</evidence>
<comment type="caution">
    <text evidence="1">The sequence shown here is derived from an EMBL/GenBank/DDBJ whole genome shotgun (WGS) entry which is preliminary data.</text>
</comment>
<dbReference type="HOGENOM" id="CLU_2037830_0_0_1"/>
<proteinExistence type="predicted"/>
<dbReference type="GeneID" id="19179782"/>
<keyword evidence="2" id="KW-1185">Reference proteome</keyword>
<dbReference type="Proteomes" id="UP000019473">
    <property type="component" value="Unassembled WGS sequence"/>
</dbReference>
<protein>
    <recommendedName>
        <fullName evidence="3">Aminoglycoside phosphotransferase domain-containing protein</fullName>
    </recommendedName>
</protein>
<evidence type="ECO:0008006" key="3">
    <source>
        <dbReference type="Google" id="ProtNLM"/>
    </source>
</evidence>